<reference evidence="2" key="1">
    <citation type="journal article" date="2023" name="Mol. Biol. Evol.">
        <title>Third-Generation Sequencing Reveals the Adaptive Role of the Epigenome in Three Deep-Sea Polychaetes.</title>
        <authorList>
            <person name="Perez M."/>
            <person name="Aroh O."/>
            <person name="Sun Y."/>
            <person name="Lan Y."/>
            <person name="Juniper S.K."/>
            <person name="Young C.R."/>
            <person name="Angers B."/>
            <person name="Qian P.Y."/>
        </authorList>
    </citation>
    <scope>NUCLEOTIDE SEQUENCE</scope>
    <source>
        <strain evidence="2">R07B-5</strain>
    </source>
</reference>
<comment type="caution">
    <text evidence="2">The sequence shown here is derived from an EMBL/GenBank/DDBJ whole genome shotgun (WGS) entry which is preliminary data.</text>
</comment>
<dbReference type="Proteomes" id="UP001209878">
    <property type="component" value="Unassembled WGS sequence"/>
</dbReference>
<sequence length="62" mass="6883">MPARMTSLRARLTRNISVTLLSVLSSAMTTMTRRLLSTATEHTATMSHTNASDMLPGRQLHR</sequence>
<evidence type="ECO:0000313" key="2">
    <source>
        <dbReference type="EMBL" id="KAK2183592.1"/>
    </source>
</evidence>
<accession>A0AAD9NUT0</accession>
<feature type="compositionally biased region" description="Polar residues" evidence="1">
    <location>
        <begin position="39"/>
        <end position="52"/>
    </location>
</feature>
<gene>
    <name evidence="2" type="ORF">NP493_304g07001</name>
</gene>
<dbReference type="EMBL" id="JAODUO010000305">
    <property type="protein sequence ID" value="KAK2183592.1"/>
    <property type="molecule type" value="Genomic_DNA"/>
</dbReference>
<name>A0AAD9NUT0_RIDPI</name>
<organism evidence="2 3">
    <name type="scientific">Ridgeia piscesae</name>
    <name type="common">Tubeworm</name>
    <dbReference type="NCBI Taxonomy" id="27915"/>
    <lineage>
        <taxon>Eukaryota</taxon>
        <taxon>Metazoa</taxon>
        <taxon>Spiralia</taxon>
        <taxon>Lophotrochozoa</taxon>
        <taxon>Annelida</taxon>
        <taxon>Polychaeta</taxon>
        <taxon>Sedentaria</taxon>
        <taxon>Canalipalpata</taxon>
        <taxon>Sabellida</taxon>
        <taxon>Siboglinidae</taxon>
        <taxon>Ridgeia</taxon>
    </lineage>
</organism>
<evidence type="ECO:0000256" key="1">
    <source>
        <dbReference type="SAM" id="MobiDB-lite"/>
    </source>
</evidence>
<keyword evidence="3" id="KW-1185">Reference proteome</keyword>
<feature type="region of interest" description="Disordered" evidence="1">
    <location>
        <begin position="39"/>
        <end position="62"/>
    </location>
</feature>
<evidence type="ECO:0000313" key="3">
    <source>
        <dbReference type="Proteomes" id="UP001209878"/>
    </source>
</evidence>
<protein>
    <submittedName>
        <fullName evidence="2">Uncharacterized protein</fullName>
    </submittedName>
</protein>
<dbReference type="AlphaFoldDB" id="A0AAD9NUT0"/>
<proteinExistence type="predicted"/>